<keyword evidence="2" id="KW-0539">Nucleus</keyword>
<dbReference type="PANTHER" id="PTHR15502:SF7">
    <property type="entry name" value="CALCINEURIN-BINDING PROTEIN CABIN-1"/>
    <property type="match status" value="1"/>
</dbReference>
<feature type="region of interest" description="Disordered" evidence="3">
    <location>
        <begin position="330"/>
        <end position="363"/>
    </location>
</feature>
<proteinExistence type="predicted"/>
<reference evidence="4" key="1">
    <citation type="submission" date="2020-03" db="EMBL/GenBank/DDBJ databases">
        <title>Castanea mollissima Vanexum genome sequencing.</title>
        <authorList>
            <person name="Staton M."/>
        </authorList>
    </citation>
    <scope>NUCLEOTIDE SEQUENCE</scope>
    <source>
        <tissue evidence="4">Leaf</tissue>
    </source>
</reference>
<dbReference type="SUPFAM" id="SSF48452">
    <property type="entry name" value="TPR-like"/>
    <property type="match status" value="1"/>
</dbReference>
<dbReference type="PANTHER" id="PTHR15502">
    <property type="entry name" value="CALCINEURIN-BINDING PROTEIN CABIN 1-RELATED"/>
    <property type="match status" value="1"/>
</dbReference>
<dbReference type="InterPro" id="IPR033053">
    <property type="entry name" value="Hir3/CABIN1"/>
</dbReference>
<dbReference type="GO" id="GO:0031491">
    <property type="term" value="F:nucleosome binding"/>
    <property type="evidence" value="ECO:0007669"/>
    <property type="project" value="TreeGrafter"/>
</dbReference>
<evidence type="ECO:0008006" key="6">
    <source>
        <dbReference type="Google" id="ProtNLM"/>
    </source>
</evidence>
<dbReference type="FunFam" id="1.25.40.10:FF:000431">
    <property type="entry name" value="Tetratricopeptide repeat (TPR)-like superfamily protein"/>
    <property type="match status" value="1"/>
</dbReference>
<sequence length="1993" mass="223552">MFAIAAINDTDSKGQWEPLAPTKEAQEFHLTQTYHEGLQKLQAKEYEKARELLECVLRDPLIASAQVDSSASDGHLLQLRFLALKNLATVFLQQGSAHYESALRCYLQAVEIDTKDSVIWNQLGTLSCSMGSLSISRWAFEQGLLCSPNNWNCMEKLLEVLIAIGDEVACLSVAELILRHWPSHSRALHVKNTIEDSEPVPFAPRGIDKLEPKHVRLKFRDKRKLTDENLDESVALKKLKQNIELDLAEVSWAALADALLEILRPLHECGSEMGVGKVYRSGDVRLRIRLPSSSENVMGTVERKGIDLNLVCENMPISDCDTERASVVKEKEANTLEEQPHERRSSRLRSRKPGKEELDSGTGKDLPKVVIQYLEPFITGGPGTKGAVHASSCSNPLDTEFSDVSKFVTETSKNYGAYHMGHLLLEEMARKGLVYQDAFIKLMELEKLTRHWGKDRTPECSIFLAELYYDLGSSFSNASKLSEFMSEASYHLCKIIELKALDYPFHLSCVSGNENRSSSQKLQCTVGISTHGPKNRDSNLDSSFLTNDSSFWVRFFWLSGRLSILDGNKAKAHEEFCISLSLFENKENMNDFPRVVQLPHCKVIKELTIDRLLHEINILKVDFMMEKTLGEMIEREMYMECVNLLAPLLFSTKNVHLDALPSAIVDTNSEGITSLELSALDILIKACEKIKPVDAELCLNCHRRKLQILMVATGMDDYLASCKPFHQKLGSKTPSGSDIESKESSSKHWNCLVTEEVKAISDCVSQVKSFIDQSGDPNGILVPMSCIGDIQSLLLSVMCNVASILLCKKSSGLLVADEAERCCFVDAAIGFCKLQHLNPNWPVKTQVELIVAMHDLLAEYGLCCAGVGSDGEEGTFLKFAIKHLLALDMKLKSNFNTLNREKTQCHEQVCNNSPAKTSLNESRTDTLEVGMGPTQIDGNCIMEKDISDKITSKDISSHKSLDKGSAGVECGNQGSDGSDGEFNKGEKASNQLIECGNEFTEDEREELELKIDNALDQCFFCLYGLNLRSDSSYEDDPVTHKNTSRGDYQTKEQCADVFQYILPYAKASSRTGLVKLRRVLRAIRKHFPHPPEDVLAGSAIEKFLNDPDLCEDKLSEDAGSEGFLETMKKIIFPDEGSLHQHKASSVGSSEPYLEVYSNLYYLMAQSEEISATDKWPGFVLTREGEEFVQQNANLFKYDLLYNPLRFESWQRLANIYDEEVDLLLNDGSKHINVIAWRKNATLPQRVETSRRRSRRCFLMSLALAKTSAQQCEIHELLALVYYDGLQNVVPFYDQRSVVPSKDAAWMIYCENSLKHFKKASVHKQDWSHAFYMGKLCEKLGYSHETSLSYYDKAIALNPLAVDPVYRMHASRLKLLYMRGKQNPEVLKVLSEYSFSQSVRDAVMIIFGKMSSEILHSPVNTKDGTEANADEIKREKSLKLEEVWRMLYSDCISALETCVEGDLKHFHKARYMLAQGLYKRGETGDLERAKDELSFCFKSSRSSFTINMWEIDSMVKKGRRKTPGVAGSKKVLEVNLPESSRKFITCIRKYMLFYLKLLEETGDICTLDRAYLSLRADKRFSLCIEDLVPLALGRYIKALISSMHTETVGSSSASSSEHVLEKLFALFMEQGNLWPEICGLPEIKSPETSESSLYGYLHEHITSLERNGKLETLEAINEKVRKRFKNPKLSNSNCAKVCRHASVAWCRSLIISLASITPLPYEFSNETPVLVPSDGWLENSHLLCVDLQINELWNSAFENSTQLKNLETKWYPVLSKIKNIMIKKASEENLETANALLKSSYNYYRESSCVVLQSGVILNLVPSRLATGTQFQPSMDGVEILDLSIPRKLLLWAYTLLHGRCANITAVVKYCEENAKSKMKKGTGTSPATVNVSSTTTTLAGAGKDGASHVGSSDVEASPLTTMTSTLLSEGDTRHSVNQIPSPGDSQKGLFVTPQLHQCKNTVAERSNLAEYRPYLLLYLALSRTHSHSSWKSG</sequence>
<dbReference type="GO" id="GO:0005634">
    <property type="term" value="C:nucleus"/>
    <property type="evidence" value="ECO:0007669"/>
    <property type="project" value="UniProtKB-SubCell"/>
</dbReference>
<organism evidence="4 5">
    <name type="scientific">Castanea mollissima</name>
    <name type="common">Chinese chestnut</name>
    <dbReference type="NCBI Taxonomy" id="60419"/>
    <lineage>
        <taxon>Eukaryota</taxon>
        <taxon>Viridiplantae</taxon>
        <taxon>Streptophyta</taxon>
        <taxon>Embryophyta</taxon>
        <taxon>Tracheophyta</taxon>
        <taxon>Spermatophyta</taxon>
        <taxon>Magnoliopsida</taxon>
        <taxon>eudicotyledons</taxon>
        <taxon>Gunneridae</taxon>
        <taxon>Pentapetalae</taxon>
        <taxon>rosids</taxon>
        <taxon>fabids</taxon>
        <taxon>Fagales</taxon>
        <taxon>Fagaceae</taxon>
        <taxon>Castanea</taxon>
    </lineage>
</organism>
<comment type="subcellular location">
    <subcellularLocation>
        <location evidence="1">Nucleus</location>
    </subcellularLocation>
</comment>
<dbReference type="OrthoDB" id="77564at2759"/>
<keyword evidence="5" id="KW-1185">Reference proteome</keyword>
<dbReference type="Gene3D" id="1.25.40.10">
    <property type="entry name" value="Tetratricopeptide repeat domain"/>
    <property type="match status" value="1"/>
</dbReference>
<name>A0A8J4R294_9ROSI</name>
<evidence type="ECO:0000313" key="4">
    <source>
        <dbReference type="EMBL" id="KAF3954871.1"/>
    </source>
</evidence>
<dbReference type="InterPro" id="IPR011990">
    <property type="entry name" value="TPR-like_helical_dom_sf"/>
</dbReference>
<feature type="compositionally biased region" description="Basic and acidic residues" evidence="3">
    <location>
        <begin position="330"/>
        <end position="345"/>
    </location>
</feature>
<dbReference type="EMBL" id="JRKL02003557">
    <property type="protein sequence ID" value="KAF3954871.1"/>
    <property type="molecule type" value="Genomic_DNA"/>
</dbReference>
<accession>A0A8J4R294</accession>
<protein>
    <recommendedName>
        <fullName evidence="6">Calcineurin-binding protein 1</fullName>
    </recommendedName>
</protein>
<dbReference type="GO" id="GO:0006325">
    <property type="term" value="P:chromatin organization"/>
    <property type="evidence" value="ECO:0007669"/>
    <property type="project" value="InterPro"/>
</dbReference>
<evidence type="ECO:0000256" key="1">
    <source>
        <dbReference type="ARBA" id="ARBA00004123"/>
    </source>
</evidence>
<gene>
    <name evidence="4" type="ORF">CMV_019840</name>
</gene>
<evidence type="ECO:0000313" key="5">
    <source>
        <dbReference type="Proteomes" id="UP000737018"/>
    </source>
</evidence>
<comment type="caution">
    <text evidence="4">The sequence shown here is derived from an EMBL/GenBank/DDBJ whole genome shotgun (WGS) entry which is preliminary data.</text>
</comment>
<evidence type="ECO:0000256" key="2">
    <source>
        <dbReference type="ARBA" id="ARBA00023242"/>
    </source>
</evidence>
<dbReference type="Proteomes" id="UP000737018">
    <property type="component" value="Unassembled WGS sequence"/>
</dbReference>
<evidence type="ECO:0000256" key="3">
    <source>
        <dbReference type="SAM" id="MobiDB-lite"/>
    </source>
</evidence>
<feature type="region of interest" description="Disordered" evidence="3">
    <location>
        <begin position="957"/>
        <end position="985"/>
    </location>
</feature>